<dbReference type="Proteomes" id="UP000557656">
    <property type="component" value="Unassembled WGS sequence"/>
</dbReference>
<dbReference type="AlphaFoldDB" id="A0A7Y7USG9"/>
<evidence type="ECO:0000313" key="4">
    <source>
        <dbReference type="Proteomes" id="UP000557656"/>
    </source>
</evidence>
<dbReference type="RefSeq" id="WP_156477726.1">
    <property type="nucleotide sequence ID" value="NZ_JABEOV010000030.1"/>
</dbReference>
<gene>
    <name evidence="1" type="ORF">HKX05_19195</name>
    <name evidence="2" type="ORF">HLV41_19975</name>
</gene>
<comment type="caution">
    <text evidence="2">The sequence shown here is derived from an EMBL/GenBank/DDBJ whole genome shotgun (WGS) entry which is preliminary data.</text>
</comment>
<protein>
    <submittedName>
        <fullName evidence="2">Uncharacterized protein</fullName>
    </submittedName>
</protein>
<dbReference type="Proteomes" id="UP000531581">
    <property type="component" value="Unassembled WGS sequence"/>
</dbReference>
<accession>A0A7Y7USG9</accession>
<proteinExistence type="predicted"/>
<evidence type="ECO:0000313" key="3">
    <source>
        <dbReference type="Proteomes" id="UP000531581"/>
    </source>
</evidence>
<dbReference type="GeneID" id="78488317"/>
<dbReference type="EMBL" id="JABEOV010000030">
    <property type="protein sequence ID" value="NNG55472.1"/>
    <property type="molecule type" value="Genomic_DNA"/>
</dbReference>
<dbReference type="EMBL" id="JABYQV010000033">
    <property type="protein sequence ID" value="NVP33317.1"/>
    <property type="molecule type" value="Genomic_DNA"/>
</dbReference>
<reference evidence="3 4" key="1">
    <citation type="submission" date="2020-05" db="EMBL/GenBank/DDBJ databases">
        <title>Draft Genome Sequences of Sphingomonas sp. Isolated from the International Space Station.</title>
        <authorList>
            <person name="Bijlani S."/>
            <person name="Singh N.K."/>
            <person name="Mason C.E."/>
            <person name="Wang C.C."/>
            <person name="Venkateswaran K."/>
        </authorList>
    </citation>
    <scope>NUCLEOTIDE SEQUENCE [LARGE SCALE GENOMIC DNA]</scope>
    <source>
        <strain evidence="1 4">IIF7SW-B5</strain>
        <strain evidence="2">ISS-IIF7SWP</strain>
    </source>
</reference>
<keyword evidence="4" id="KW-1185">Reference proteome</keyword>
<sequence>MLIPLSLLAASYMGKVASISNNDVAILDEIKQCQTAVAHSTQGVDNYFTPISASLACYYGPLDKANVDAALKWSQSDTLKYRRTLVVKSPGGDANLGILLGNSLLGQRTLVAVDEICLSSCANYIFLPAFKKYIKPYSLVVFHGGAAKSMAKDISKSNLPKQQKKLAYKALDELYNKQNDLFSRAKVNGSFLEKYYNTKVFSKSDLLNCTNSKSDVVGIALTYQQYRNIGADVKGYIASSKNDLYESLSKQGKGDKSLCIAPPYLFK</sequence>
<name>A0A7Y7USG9_9SPHN</name>
<organism evidence="2 3">
    <name type="scientific">Sphingomonas sanguinis</name>
    <dbReference type="NCBI Taxonomy" id="33051"/>
    <lineage>
        <taxon>Bacteria</taxon>
        <taxon>Pseudomonadati</taxon>
        <taxon>Pseudomonadota</taxon>
        <taxon>Alphaproteobacteria</taxon>
        <taxon>Sphingomonadales</taxon>
        <taxon>Sphingomonadaceae</taxon>
        <taxon>Sphingomonas</taxon>
    </lineage>
</organism>
<evidence type="ECO:0000313" key="2">
    <source>
        <dbReference type="EMBL" id="NVP33317.1"/>
    </source>
</evidence>
<evidence type="ECO:0000313" key="1">
    <source>
        <dbReference type="EMBL" id="NNG55472.1"/>
    </source>
</evidence>